<feature type="transmembrane region" description="Helical" evidence="5">
    <location>
        <begin position="338"/>
        <end position="356"/>
    </location>
</feature>
<evidence type="ECO:0000313" key="7">
    <source>
        <dbReference type="EMBL" id="NEN22219.1"/>
    </source>
</evidence>
<evidence type="ECO:0000259" key="6">
    <source>
        <dbReference type="PROSITE" id="PS50850"/>
    </source>
</evidence>
<feature type="transmembrane region" description="Helical" evidence="5">
    <location>
        <begin position="120"/>
        <end position="142"/>
    </location>
</feature>
<evidence type="ECO:0000256" key="5">
    <source>
        <dbReference type="SAM" id="Phobius"/>
    </source>
</evidence>
<comment type="caution">
    <text evidence="7">The sequence shown here is derived from an EMBL/GenBank/DDBJ whole genome shotgun (WGS) entry which is preliminary data.</text>
</comment>
<dbReference type="Proteomes" id="UP000486602">
    <property type="component" value="Unassembled WGS sequence"/>
</dbReference>
<feature type="transmembrane region" description="Helical" evidence="5">
    <location>
        <begin position="368"/>
        <end position="388"/>
    </location>
</feature>
<feature type="transmembrane region" description="Helical" evidence="5">
    <location>
        <begin position="21"/>
        <end position="47"/>
    </location>
</feature>
<accession>A0A7K3WKQ6</accession>
<evidence type="ECO:0000256" key="2">
    <source>
        <dbReference type="ARBA" id="ARBA00022692"/>
    </source>
</evidence>
<feature type="transmembrane region" description="Helical" evidence="5">
    <location>
        <begin position="95"/>
        <end position="114"/>
    </location>
</feature>
<feature type="transmembrane region" description="Helical" evidence="5">
    <location>
        <begin position="244"/>
        <end position="264"/>
    </location>
</feature>
<evidence type="ECO:0000313" key="8">
    <source>
        <dbReference type="Proteomes" id="UP000486602"/>
    </source>
</evidence>
<dbReference type="PROSITE" id="PS50850">
    <property type="entry name" value="MFS"/>
    <property type="match status" value="1"/>
</dbReference>
<gene>
    <name evidence="7" type="ORF">G3O08_01710</name>
</gene>
<feature type="transmembrane region" description="Helical" evidence="5">
    <location>
        <begin position="394"/>
        <end position="417"/>
    </location>
</feature>
<comment type="subcellular location">
    <subcellularLocation>
        <location evidence="1">Membrane</location>
        <topology evidence="1">Multi-pass membrane protein</topology>
    </subcellularLocation>
</comment>
<dbReference type="CDD" id="cd17325">
    <property type="entry name" value="MFS_MdtG_SLC18_like"/>
    <property type="match status" value="1"/>
</dbReference>
<feature type="transmembrane region" description="Helical" evidence="5">
    <location>
        <begin position="195"/>
        <end position="215"/>
    </location>
</feature>
<keyword evidence="8" id="KW-1185">Reference proteome</keyword>
<dbReference type="GO" id="GO:0016020">
    <property type="term" value="C:membrane"/>
    <property type="evidence" value="ECO:0007669"/>
    <property type="project" value="UniProtKB-SubCell"/>
</dbReference>
<dbReference type="Pfam" id="PF07690">
    <property type="entry name" value="MFS_1"/>
    <property type="match status" value="2"/>
</dbReference>
<dbReference type="InterPro" id="IPR036259">
    <property type="entry name" value="MFS_trans_sf"/>
</dbReference>
<keyword evidence="4 5" id="KW-0472">Membrane</keyword>
<feature type="transmembrane region" description="Helical" evidence="5">
    <location>
        <begin position="163"/>
        <end position="183"/>
    </location>
</feature>
<protein>
    <submittedName>
        <fullName evidence="7">MFS transporter</fullName>
    </submittedName>
</protein>
<dbReference type="RefSeq" id="WP_163282942.1">
    <property type="nucleotide sequence ID" value="NZ_JAAGVY010000002.1"/>
</dbReference>
<sequence length="420" mass="44074">MESKKAERTVETRKIFGTNRSVVALGVARMADSVGNSFLIVVLPLYIASQSVTGDTFGLSTSLITGIVLSLFGVVSSITQPFVGRLSDKTGKRKLFVIIGLVLFFFANAAFTFADTYVSLLVVRAVQGVGAALTITSSVALVSEVSTNSNRGNNMGVFNTLRLIGFGVGPLLSGVLIEAGPYNLPIFGETSGFNAAFYIASASALLSIILVMWLVKDSSESKPSQKPLKIRVLSKEKGKVLDPIFALALATLIMSIGFSLLAPIETETNERLSQGPFLFSVEFTAMVAALALVQPLVGRLSDKYGRKIFIISGMICLIPFTLAQGFATEPWHMITARALQGVSASMVFAPALALAGDLAEKGQAGSQLSLLTMAFGIGISIGALLAGYAVGFGYLTPFAVGACMAAVGVVVVSTQIAKKI</sequence>
<dbReference type="PANTHER" id="PTHR23518">
    <property type="entry name" value="C-METHYLTRANSFERASE"/>
    <property type="match status" value="1"/>
</dbReference>
<feature type="domain" description="Major facilitator superfamily (MFS) profile" evidence="6">
    <location>
        <begin position="21"/>
        <end position="420"/>
    </location>
</feature>
<reference evidence="7 8" key="1">
    <citation type="submission" date="2020-02" db="EMBL/GenBank/DDBJ databases">
        <title>Out from the shadows clarifying the taxonomy of the family Cryomorphaceae and related taxa by utilizing the GTDB taxonomic framework.</title>
        <authorList>
            <person name="Bowman J.P."/>
        </authorList>
    </citation>
    <scope>NUCLEOTIDE SEQUENCE [LARGE SCALE GENOMIC DNA]</scope>
    <source>
        <strain evidence="7 8">QSSC 1-22</strain>
    </source>
</reference>
<feature type="transmembrane region" description="Helical" evidence="5">
    <location>
        <begin position="59"/>
        <end position="83"/>
    </location>
</feature>
<feature type="transmembrane region" description="Helical" evidence="5">
    <location>
        <begin position="308"/>
        <end position="326"/>
    </location>
</feature>
<dbReference type="GO" id="GO:0022857">
    <property type="term" value="F:transmembrane transporter activity"/>
    <property type="evidence" value="ECO:0007669"/>
    <property type="project" value="InterPro"/>
</dbReference>
<dbReference type="Gene3D" id="1.20.1250.20">
    <property type="entry name" value="MFS general substrate transporter like domains"/>
    <property type="match status" value="2"/>
</dbReference>
<evidence type="ECO:0000256" key="1">
    <source>
        <dbReference type="ARBA" id="ARBA00004141"/>
    </source>
</evidence>
<dbReference type="PANTHER" id="PTHR23518:SF2">
    <property type="entry name" value="MAJOR FACILITATOR SUPERFAMILY TRANSPORTER"/>
    <property type="match status" value="1"/>
</dbReference>
<dbReference type="InterPro" id="IPR005829">
    <property type="entry name" value="Sugar_transporter_CS"/>
</dbReference>
<dbReference type="SUPFAM" id="SSF103473">
    <property type="entry name" value="MFS general substrate transporter"/>
    <property type="match status" value="2"/>
</dbReference>
<dbReference type="InterPro" id="IPR020846">
    <property type="entry name" value="MFS_dom"/>
</dbReference>
<name>A0A7K3WKQ6_9FLAO</name>
<evidence type="ECO:0000256" key="4">
    <source>
        <dbReference type="ARBA" id="ARBA00023136"/>
    </source>
</evidence>
<organism evidence="7 8">
    <name type="scientific">Cryomorpha ignava</name>
    <dbReference type="NCBI Taxonomy" id="101383"/>
    <lineage>
        <taxon>Bacteria</taxon>
        <taxon>Pseudomonadati</taxon>
        <taxon>Bacteroidota</taxon>
        <taxon>Flavobacteriia</taxon>
        <taxon>Flavobacteriales</taxon>
        <taxon>Cryomorphaceae</taxon>
        <taxon>Cryomorpha</taxon>
    </lineage>
</organism>
<dbReference type="InterPro" id="IPR011701">
    <property type="entry name" value="MFS"/>
</dbReference>
<dbReference type="EMBL" id="JAAGVY010000002">
    <property type="protein sequence ID" value="NEN22219.1"/>
    <property type="molecule type" value="Genomic_DNA"/>
</dbReference>
<proteinExistence type="predicted"/>
<dbReference type="PROSITE" id="PS00216">
    <property type="entry name" value="SUGAR_TRANSPORT_1"/>
    <property type="match status" value="1"/>
</dbReference>
<keyword evidence="2 5" id="KW-0812">Transmembrane</keyword>
<keyword evidence="3 5" id="KW-1133">Transmembrane helix</keyword>
<dbReference type="AlphaFoldDB" id="A0A7K3WKQ6"/>
<feature type="transmembrane region" description="Helical" evidence="5">
    <location>
        <begin position="276"/>
        <end position="296"/>
    </location>
</feature>
<evidence type="ECO:0000256" key="3">
    <source>
        <dbReference type="ARBA" id="ARBA00022989"/>
    </source>
</evidence>